<gene>
    <name evidence="2" type="ORF">G8N70_003145</name>
</gene>
<dbReference type="PANTHER" id="PTHR43123:SF4">
    <property type="entry name" value="POLYSACCHARIDE DEACETYLASE"/>
    <property type="match status" value="1"/>
</dbReference>
<dbReference type="SUPFAM" id="SSF88713">
    <property type="entry name" value="Glycoside hydrolase/deacetylase"/>
    <property type="match status" value="1"/>
</dbReference>
<dbReference type="GO" id="GO:0016810">
    <property type="term" value="F:hydrolase activity, acting on carbon-nitrogen (but not peptide) bonds"/>
    <property type="evidence" value="ECO:0007669"/>
    <property type="project" value="InterPro"/>
</dbReference>
<evidence type="ECO:0000259" key="1">
    <source>
        <dbReference type="Pfam" id="PF01522"/>
    </source>
</evidence>
<accession>A0A744HDR4</accession>
<feature type="domain" description="NodB homology" evidence="1">
    <location>
        <begin position="6"/>
        <end position="106"/>
    </location>
</feature>
<name>A0A744HDR4_SALER</name>
<evidence type="ECO:0000313" key="2">
    <source>
        <dbReference type="EMBL" id="HAF2412808.1"/>
    </source>
</evidence>
<proteinExistence type="predicted"/>
<dbReference type="AlphaFoldDB" id="A0A744HDR4"/>
<dbReference type="InterPro" id="IPR002509">
    <property type="entry name" value="NODB_dom"/>
</dbReference>
<dbReference type="Pfam" id="PF01522">
    <property type="entry name" value="Polysacc_deac_1"/>
    <property type="match status" value="1"/>
</dbReference>
<reference evidence="2" key="1">
    <citation type="journal article" date="2018" name="Genome Biol.">
        <title>SKESA: strategic k-mer extension for scrupulous assemblies.</title>
        <authorList>
            <person name="Souvorov A."/>
            <person name="Agarwala R."/>
            <person name="Lipman D.J."/>
        </authorList>
    </citation>
    <scope>NUCLEOTIDE SEQUENCE</scope>
    <source>
        <strain evidence="2">MA.CCC_P4</strain>
    </source>
</reference>
<dbReference type="EMBL" id="DAAUQJ010000006">
    <property type="protein sequence ID" value="HAF2412808.1"/>
    <property type="molecule type" value="Genomic_DNA"/>
</dbReference>
<reference evidence="2" key="2">
    <citation type="submission" date="2020-02" db="EMBL/GenBank/DDBJ databases">
        <authorList>
            <consortium name="NCBI Pathogen Detection Project"/>
        </authorList>
    </citation>
    <scope>NUCLEOTIDE SEQUENCE</scope>
    <source>
        <strain evidence="2">MA.CCC_P4</strain>
    </source>
</reference>
<sequence>MRVGFWRFLETLGSRGLKATLAVNGTACQQYAPACQAAFEAGWEFMGHGYIQQPMHQISDQAQAIRDTIAAIRDFTGQAPRGWESPGLTENDDTLDLLAEAGIEYVADWVLDDQPVSVKTRTGSIVSVPYTVELNDVVISAVQHHRSDELLVRGRDQFDQLYREGENIPRVMAISIHPYLTGTPHRIRYLAGLYDHILSHPDVHLCTGGEILDIYLAQAKVAPHL</sequence>
<protein>
    <submittedName>
        <fullName evidence="2">Polysaccharide deacetylase family protein</fullName>
    </submittedName>
</protein>
<organism evidence="2">
    <name type="scientific">Salmonella enterica</name>
    <name type="common">Salmonella choleraesuis</name>
    <dbReference type="NCBI Taxonomy" id="28901"/>
    <lineage>
        <taxon>Bacteria</taxon>
        <taxon>Pseudomonadati</taxon>
        <taxon>Pseudomonadota</taxon>
        <taxon>Gammaproteobacteria</taxon>
        <taxon>Enterobacterales</taxon>
        <taxon>Enterobacteriaceae</taxon>
        <taxon>Salmonella</taxon>
    </lineage>
</organism>
<dbReference type="InterPro" id="IPR011330">
    <property type="entry name" value="Glyco_hydro/deAcase_b/a-brl"/>
</dbReference>
<dbReference type="Gene3D" id="3.20.20.370">
    <property type="entry name" value="Glycoside hydrolase/deacetylase"/>
    <property type="match status" value="1"/>
</dbReference>
<comment type="caution">
    <text evidence="2">The sequence shown here is derived from an EMBL/GenBank/DDBJ whole genome shotgun (WGS) entry which is preliminary data.</text>
</comment>
<dbReference type="PANTHER" id="PTHR43123">
    <property type="entry name" value="POLYSACCHARIDE DEACETYLASE-RELATED"/>
    <property type="match status" value="1"/>
</dbReference>
<dbReference type="GO" id="GO:0005975">
    <property type="term" value="P:carbohydrate metabolic process"/>
    <property type="evidence" value="ECO:0007669"/>
    <property type="project" value="InterPro"/>
</dbReference>